<evidence type="ECO:0000313" key="10">
    <source>
        <dbReference type="EMBL" id="CAA9238394.1"/>
    </source>
</evidence>
<dbReference type="InterPro" id="IPR015422">
    <property type="entry name" value="PyrdxlP-dep_Trfase_small"/>
</dbReference>
<evidence type="ECO:0000256" key="4">
    <source>
        <dbReference type="ARBA" id="ARBA00022723"/>
    </source>
</evidence>
<dbReference type="InterPro" id="IPR016454">
    <property type="entry name" value="Cysteine_dSase"/>
</dbReference>
<name>A0A6J4I2H8_9ACTN</name>
<dbReference type="GO" id="GO:0046872">
    <property type="term" value="F:metal ion binding"/>
    <property type="evidence" value="ECO:0007669"/>
    <property type="project" value="UniProtKB-KW"/>
</dbReference>
<dbReference type="Pfam" id="PF00266">
    <property type="entry name" value="Aminotran_5"/>
    <property type="match status" value="1"/>
</dbReference>
<evidence type="ECO:0000256" key="7">
    <source>
        <dbReference type="ARBA" id="ARBA00023014"/>
    </source>
</evidence>
<protein>
    <submittedName>
        <fullName evidence="10">Cysteine desulfurase</fullName>
        <ecNumber evidence="10">2.8.1.7</ecNumber>
    </submittedName>
</protein>
<feature type="domain" description="Aminotransferase class V" evidence="9">
    <location>
        <begin position="12"/>
        <end position="370"/>
    </location>
</feature>
<keyword evidence="7" id="KW-0411">Iron-sulfur</keyword>
<sequence length="385" mass="38665">MAPLDHEPDRVVYLDNAATTPLRTEALEAMLPFLTDRFGNPSGGHRVARAARQALDEARDDVAEVLGCGPGEVVFTAGGTEADNLAVLGVIAARGGTAVCPAAEHHAVLHAVQAVGGRVVGTGPDGAVDLEQLAAALDDLGGSVAVVSAMTANNEVGTFTPLSEVAALVADRAPGATLHTDAVQAAGWCDLRKLAAPAALVSVAAHKLGGPKGVGCLVVRSGTPLRPLLHGGGQERERRSGTQDVAGVVGFATALRLAAQERVEAGARARSLRARLLGRLVEAVGGVVPSAPLERALPGHLHVRIEGCEGEAMLVLLDDAGVCASAGSACASGAVEPSHVLLAMGVPKAEALTSLRLSIGRTTTEADVDAAAAAVAAAAARLRAG</sequence>
<evidence type="ECO:0000256" key="5">
    <source>
        <dbReference type="ARBA" id="ARBA00022898"/>
    </source>
</evidence>
<dbReference type="PANTHER" id="PTHR11601:SF34">
    <property type="entry name" value="CYSTEINE DESULFURASE"/>
    <property type="match status" value="1"/>
</dbReference>
<evidence type="ECO:0000259" key="9">
    <source>
        <dbReference type="Pfam" id="PF00266"/>
    </source>
</evidence>
<keyword evidence="3 10" id="KW-0808">Transferase</keyword>
<keyword evidence="4" id="KW-0479">Metal-binding</keyword>
<comment type="similarity">
    <text evidence="2">Belongs to the class-V pyridoxal-phosphate-dependent aminotransferase family. NifS/IscS subfamily.</text>
</comment>
<proteinExistence type="inferred from homology"/>
<reference evidence="10" key="1">
    <citation type="submission" date="2020-02" db="EMBL/GenBank/DDBJ databases">
        <authorList>
            <person name="Meier V. D."/>
        </authorList>
    </citation>
    <scope>NUCLEOTIDE SEQUENCE</scope>
    <source>
        <strain evidence="10">AVDCRST_MAG76</strain>
    </source>
</reference>
<organism evidence="10">
    <name type="scientific">uncultured Acidimicrobiales bacterium</name>
    <dbReference type="NCBI Taxonomy" id="310071"/>
    <lineage>
        <taxon>Bacteria</taxon>
        <taxon>Bacillati</taxon>
        <taxon>Actinomycetota</taxon>
        <taxon>Acidimicrobiia</taxon>
        <taxon>Acidimicrobiales</taxon>
        <taxon>environmental samples</taxon>
    </lineage>
</organism>
<dbReference type="PIRSF" id="PIRSF005572">
    <property type="entry name" value="NifS"/>
    <property type="match status" value="1"/>
</dbReference>
<dbReference type="GO" id="GO:0051536">
    <property type="term" value="F:iron-sulfur cluster binding"/>
    <property type="evidence" value="ECO:0007669"/>
    <property type="project" value="UniProtKB-KW"/>
</dbReference>
<dbReference type="Gene3D" id="1.10.260.50">
    <property type="match status" value="1"/>
</dbReference>
<dbReference type="SUPFAM" id="SSF53383">
    <property type="entry name" value="PLP-dependent transferases"/>
    <property type="match status" value="1"/>
</dbReference>
<comment type="catalytic activity">
    <reaction evidence="8">
        <text>(sulfur carrier)-H + L-cysteine = (sulfur carrier)-SH + L-alanine</text>
        <dbReference type="Rhea" id="RHEA:43892"/>
        <dbReference type="Rhea" id="RHEA-COMP:14737"/>
        <dbReference type="Rhea" id="RHEA-COMP:14739"/>
        <dbReference type="ChEBI" id="CHEBI:29917"/>
        <dbReference type="ChEBI" id="CHEBI:35235"/>
        <dbReference type="ChEBI" id="CHEBI:57972"/>
        <dbReference type="ChEBI" id="CHEBI:64428"/>
        <dbReference type="EC" id="2.8.1.7"/>
    </reaction>
</comment>
<evidence type="ECO:0000256" key="2">
    <source>
        <dbReference type="ARBA" id="ARBA00006490"/>
    </source>
</evidence>
<evidence type="ECO:0000256" key="3">
    <source>
        <dbReference type="ARBA" id="ARBA00022679"/>
    </source>
</evidence>
<dbReference type="AlphaFoldDB" id="A0A6J4I2H8"/>
<keyword evidence="6" id="KW-0408">Iron</keyword>
<dbReference type="Gene3D" id="3.40.640.10">
    <property type="entry name" value="Type I PLP-dependent aspartate aminotransferase-like (Major domain)"/>
    <property type="match status" value="1"/>
</dbReference>
<evidence type="ECO:0000256" key="8">
    <source>
        <dbReference type="ARBA" id="ARBA00050776"/>
    </source>
</evidence>
<dbReference type="InterPro" id="IPR015424">
    <property type="entry name" value="PyrdxlP-dep_Trfase"/>
</dbReference>
<gene>
    <name evidence="10" type="ORF">AVDCRST_MAG76-1628</name>
</gene>
<dbReference type="PANTHER" id="PTHR11601">
    <property type="entry name" value="CYSTEINE DESULFURYLASE FAMILY MEMBER"/>
    <property type="match status" value="1"/>
</dbReference>
<accession>A0A6J4I2H8</accession>
<comment type="cofactor">
    <cofactor evidence="1">
        <name>pyridoxal 5'-phosphate</name>
        <dbReference type="ChEBI" id="CHEBI:597326"/>
    </cofactor>
</comment>
<dbReference type="EC" id="2.8.1.7" evidence="10"/>
<dbReference type="InterPro" id="IPR000192">
    <property type="entry name" value="Aminotrans_V_dom"/>
</dbReference>
<dbReference type="InterPro" id="IPR015421">
    <property type="entry name" value="PyrdxlP-dep_Trfase_major"/>
</dbReference>
<dbReference type="GO" id="GO:0031071">
    <property type="term" value="F:cysteine desulfurase activity"/>
    <property type="evidence" value="ECO:0007669"/>
    <property type="project" value="UniProtKB-EC"/>
</dbReference>
<evidence type="ECO:0000256" key="6">
    <source>
        <dbReference type="ARBA" id="ARBA00023004"/>
    </source>
</evidence>
<keyword evidence="5" id="KW-0663">Pyridoxal phosphate</keyword>
<dbReference type="Gene3D" id="3.90.1150.10">
    <property type="entry name" value="Aspartate Aminotransferase, domain 1"/>
    <property type="match status" value="1"/>
</dbReference>
<dbReference type="EMBL" id="CADCSZ010000098">
    <property type="protein sequence ID" value="CAA9238394.1"/>
    <property type="molecule type" value="Genomic_DNA"/>
</dbReference>
<evidence type="ECO:0000256" key="1">
    <source>
        <dbReference type="ARBA" id="ARBA00001933"/>
    </source>
</evidence>